<sequence length="143" mass="16528">MQSRLNQKSAQMGRNLTHKFPFWFMHKRKLPLPKVICRESKGKKKKGFPPFYSARASFQSPCADWFFSPTTRPKHRHTWRPTALKNGLFTLIQGRVLVVSAGVYGVERSRSWVCWRRACRLRTHGSYSGGERGCMVVLKMVVG</sequence>
<proteinExistence type="predicted"/>
<dbReference type="EMBL" id="CM017615">
    <property type="protein sequence ID" value="TYI23956.1"/>
    <property type="molecule type" value="Genomic_DNA"/>
</dbReference>
<name>A0A5D2Q6S5_GOSTO</name>
<dbReference type="Proteomes" id="UP000322667">
    <property type="component" value="Chromosome A06"/>
</dbReference>
<evidence type="ECO:0000313" key="1">
    <source>
        <dbReference type="EMBL" id="TYI23956.1"/>
    </source>
</evidence>
<evidence type="ECO:0000313" key="2">
    <source>
        <dbReference type="Proteomes" id="UP000322667"/>
    </source>
</evidence>
<keyword evidence="2" id="KW-1185">Reference proteome</keyword>
<gene>
    <name evidence="1" type="ORF">ES332_A06G201200v1</name>
</gene>
<reference evidence="1 2" key="1">
    <citation type="submission" date="2019-07" db="EMBL/GenBank/DDBJ databases">
        <title>WGS assembly of Gossypium tomentosum.</title>
        <authorList>
            <person name="Chen Z.J."/>
            <person name="Sreedasyam A."/>
            <person name="Ando A."/>
            <person name="Song Q."/>
            <person name="De L."/>
            <person name="Hulse-Kemp A."/>
            <person name="Ding M."/>
            <person name="Ye W."/>
            <person name="Kirkbride R."/>
            <person name="Jenkins J."/>
            <person name="Plott C."/>
            <person name="Lovell J."/>
            <person name="Lin Y.-M."/>
            <person name="Vaughn R."/>
            <person name="Liu B."/>
            <person name="Li W."/>
            <person name="Simpson S."/>
            <person name="Scheffler B."/>
            <person name="Saski C."/>
            <person name="Grover C."/>
            <person name="Hu G."/>
            <person name="Conover J."/>
            <person name="Carlson J."/>
            <person name="Shu S."/>
            <person name="Boston L."/>
            <person name="Williams M."/>
            <person name="Peterson D."/>
            <person name="Mcgee K."/>
            <person name="Jones D."/>
            <person name="Wendel J."/>
            <person name="Stelly D."/>
            <person name="Grimwood J."/>
            <person name="Schmutz J."/>
        </authorList>
    </citation>
    <scope>NUCLEOTIDE SEQUENCE [LARGE SCALE GENOMIC DNA]</scope>
    <source>
        <strain evidence="1">7179.01</strain>
    </source>
</reference>
<protein>
    <submittedName>
        <fullName evidence="1">Uncharacterized protein</fullName>
    </submittedName>
</protein>
<organism evidence="1 2">
    <name type="scientific">Gossypium tomentosum</name>
    <name type="common">Hawaiian cotton</name>
    <name type="synonym">Gossypium sandvicense</name>
    <dbReference type="NCBI Taxonomy" id="34277"/>
    <lineage>
        <taxon>Eukaryota</taxon>
        <taxon>Viridiplantae</taxon>
        <taxon>Streptophyta</taxon>
        <taxon>Embryophyta</taxon>
        <taxon>Tracheophyta</taxon>
        <taxon>Spermatophyta</taxon>
        <taxon>Magnoliopsida</taxon>
        <taxon>eudicotyledons</taxon>
        <taxon>Gunneridae</taxon>
        <taxon>Pentapetalae</taxon>
        <taxon>rosids</taxon>
        <taxon>malvids</taxon>
        <taxon>Malvales</taxon>
        <taxon>Malvaceae</taxon>
        <taxon>Malvoideae</taxon>
        <taxon>Gossypium</taxon>
    </lineage>
</organism>
<accession>A0A5D2Q6S5</accession>
<dbReference type="AlphaFoldDB" id="A0A5D2Q6S5"/>